<comment type="caution">
    <text evidence="3">The sequence shown here is derived from an EMBL/GenBank/DDBJ whole genome shotgun (WGS) entry which is preliminary data.</text>
</comment>
<name>U2V7Y9_9ACTN</name>
<keyword evidence="2" id="KW-0812">Transmembrane</keyword>
<dbReference type="Proteomes" id="UP000016638">
    <property type="component" value="Unassembled WGS sequence"/>
</dbReference>
<keyword evidence="2" id="KW-1133">Transmembrane helix</keyword>
<evidence type="ECO:0000256" key="1">
    <source>
        <dbReference type="SAM" id="MobiDB-lite"/>
    </source>
</evidence>
<reference evidence="3 4" key="1">
    <citation type="submission" date="2013-08" db="EMBL/GenBank/DDBJ databases">
        <authorList>
            <person name="Durkin A.S."/>
            <person name="Haft D.R."/>
            <person name="McCorrison J."/>
            <person name="Torralba M."/>
            <person name="Gillis M."/>
            <person name="Haft D.H."/>
            <person name="Methe B."/>
            <person name="Sutton G."/>
            <person name="Nelson K.E."/>
        </authorList>
    </citation>
    <scope>NUCLEOTIDE SEQUENCE [LARGE SCALE GENOMIC DNA]</scope>
    <source>
        <strain evidence="3 4">F0195</strain>
    </source>
</reference>
<dbReference type="AlphaFoldDB" id="U2V7Y9"/>
<keyword evidence="4" id="KW-1185">Reference proteome</keyword>
<sequence length="51" mass="5754">MVQSTQEIREEESDRQRQRTMKGTLRVIPRIPLGFVAIATIASAAYAYGSR</sequence>
<keyword evidence="2" id="KW-0472">Membrane</keyword>
<evidence type="ECO:0000313" key="3">
    <source>
        <dbReference type="EMBL" id="ERL08736.1"/>
    </source>
</evidence>
<dbReference type="EMBL" id="AWEZ01000043">
    <property type="protein sequence ID" value="ERL08736.1"/>
    <property type="molecule type" value="Genomic_DNA"/>
</dbReference>
<accession>U2V7Y9</accession>
<proteinExistence type="predicted"/>
<gene>
    <name evidence="3" type="ORF">HMPREF1316_0425</name>
</gene>
<organism evidence="3 4">
    <name type="scientific">Olsenella profusa F0195</name>
    <dbReference type="NCBI Taxonomy" id="1125712"/>
    <lineage>
        <taxon>Bacteria</taxon>
        <taxon>Bacillati</taxon>
        <taxon>Actinomycetota</taxon>
        <taxon>Coriobacteriia</taxon>
        <taxon>Coriobacteriales</taxon>
        <taxon>Atopobiaceae</taxon>
        <taxon>Olsenella</taxon>
    </lineage>
</organism>
<feature type="region of interest" description="Disordered" evidence="1">
    <location>
        <begin position="1"/>
        <end position="21"/>
    </location>
</feature>
<protein>
    <submittedName>
        <fullName evidence="3">Uncharacterized protein</fullName>
    </submittedName>
</protein>
<feature type="transmembrane region" description="Helical" evidence="2">
    <location>
        <begin position="27"/>
        <end position="48"/>
    </location>
</feature>
<evidence type="ECO:0000256" key="2">
    <source>
        <dbReference type="SAM" id="Phobius"/>
    </source>
</evidence>
<evidence type="ECO:0000313" key="4">
    <source>
        <dbReference type="Proteomes" id="UP000016638"/>
    </source>
</evidence>